<name>A0A8H4XCV7_9HYPO</name>
<proteinExistence type="predicted"/>
<dbReference type="AlphaFoldDB" id="A0A8H4XCV7"/>
<dbReference type="InterPro" id="IPR036638">
    <property type="entry name" value="HLH_DNA-bd_sf"/>
</dbReference>
<dbReference type="PROSITE" id="PS50888">
    <property type="entry name" value="BHLH"/>
    <property type="match status" value="1"/>
</dbReference>
<accession>A0A8H4XCV7</accession>
<dbReference type="Gene3D" id="4.10.280.10">
    <property type="entry name" value="Helix-loop-helix DNA-binding domain"/>
    <property type="match status" value="1"/>
</dbReference>
<gene>
    <name evidence="2" type="ORF">FZEAL_10059</name>
</gene>
<sequence>MTDTGGPRKSGKKRVRKFTSDDRAAHRLFEKARREAFKEKLNEFAGHLPTLADSDPQRLSKHIVVEEGIARCQTLQQRCLDALGDIRALIRERDELLTEVNARRHVEGTPLKMPQANDLHVDGLLEVENESKHPVAAQQLELGQVQGCSTDETQIEGRDHGRDDRDTITTPLGVPEELAPATQLSVPQPPVVPPLPAPEISGSYVNPPPLGSMCLPQDPASISELLQPGTFPMSFNASLDFLDIENTLLDQELTLYDVDTMPFHLEPGASDMQSGGALALGYLGENVTS</sequence>
<feature type="domain" description="BHLH" evidence="1">
    <location>
        <begin position="21"/>
        <end position="75"/>
    </location>
</feature>
<dbReference type="GO" id="GO:0046983">
    <property type="term" value="F:protein dimerization activity"/>
    <property type="evidence" value="ECO:0007669"/>
    <property type="project" value="InterPro"/>
</dbReference>
<reference evidence="2" key="1">
    <citation type="journal article" date="2020" name="BMC Genomics">
        <title>Correction to: Identification and distribution of gene clusters required for synthesis of sphingolipid metabolism inhibitors in diverse species of the filamentous fungus Fusarium.</title>
        <authorList>
            <person name="Kim H.S."/>
            <person name="Lohmar J.M."/>
            <person name="Busman M."/>
            <person name="Brown D.W."/>
            <person name="Naumann T.A."/>
            <person name="Divon H.H."/>
            <person name="Lysoe E."/>
            <person name="Uhlig S."/>
            <person name="Proctor R.H."/>
        </authorList>
    </citation>
    <scope>NUCLEOTIDE SEQUENCE</scope>
    <source>
        <strain evidence="2">NRRL 22465</strain>
    </source>
</reference>
<comment type="caution">
    <text evidence="2">The sequence shown here is derived from an EMBL/GenBank/DDBJ whole genome shotgun (WGS) entry which is preliminary data.</text>
</comment>
<dbReference type="SUPFAM" id="SSF47459">
    <property type="entry name" value="HLH, helix-loop-helix DNA-binding domain"/>
    <property type="match status" value="1"/>
</dbReference>
<dbReference type="Proteomes" id="UP000635477">
    <property type="component" value="Unassembled WGS sequence"/>
</dbReference>
<evidence type="ECO:0000313" key="2">
    <source>
        <dbReference type="EMBL" id="KAF4970367.1"/>
    </source>
</evidence>
<evidence type="ECO:0000259" key="1">
    <source>
        <dbReference type="PROSITE" id="PS50888"/>
    </source>
</evidence>
<reference evidence="2" key="2">
    <citation type="submission" date="2020-05" db="EMBL/GenBank/DDBJ databases">
        <authorList>
            <person name="Kim H.-S."/>
            <person name="Proctor R.H."/>
            <person name="Brown D.W."/>
        </authorList>
    </citation>
    <scope>NUCLEOTIDE SEQUENCE</scope>
    <source>
        <strain evidence="2">NRRL 22465</strain>
    </source>
</reference>
<evidence type="ECO:0000313" key="3">
    <source>
        <dbReference type="Proteomes" id="UP000635477"/>
    </source>
</evidence>
<dbReference type="EMBL" id="JABEYC010001029">
    <property type="protein sequence ID" value="KAF4970367.1"/>
    <property type="molecule type" value="Genomic_DNA"/>
</dbReference>
<keyword evidence="3" id="KW-1185">Reference proteome</keyword>
<organism evidence="2 3">
    <name type="scientific">Fusarium zealandicum</name>
    <dbReference type="NCBI Taxonomy" id="1053134"/>
    <lineage>
        <taxon>Eukaryota</taxon>
        <taxon>Fungi</taxon>
        <taxon>Dikarya</taxon>
        <taxon>Ascomycota</taxon>
        <taxon>Pezizomycotina</taxon>
        <taxon>Sordariomycetes</taxon>
        <taxon>Hypocreomycetidae</taxon>
        <taxon>Hypocreales</taxon>
        <taxon>Nectriaceae</taxon>
        <taxon>Fusarium</taxon>
        <taxon>Fusarium staphyleae species complex</taxon>
    </lineage>
</organism>
<protein>
    <recommendedName>
        <fullName evidence="1">BHLH domain-containing protein</fullName>
    </recommendedName>
</protein>
<dbReference type="InterPro" id="IPR011598">
    <property type="entry name" value="bHLH_dom"/>
</dbReference>
<dbReference type="OrthoDB" id="8964853at2759"/>